<dbReference type="RefSeq" id="WP_010361033.1">
    <property type="nucleotide sequence ID" value="NZ_BCMK01000152.1"/>
</dbReference>
<dbReference type="GeneID" id="69809000"/>
<evidence type="ECO:0000313" key="3">
    <source>
        <dbReference type="Proteomes" id="UP001272987"/>
    </source>
</evidence>
<dbReference type="Proteomes" id="UP001272987">
    <property type="component" value="Unassembled WGS sequence"/>
</dbReference>
<dbReference type="Proteomes" id="UP001282288">
    <property type="component" value="Unassembled WGS sequence"/>
</dbReference>
<proteinExistence type="predicted"/>
<reference evidence="1 3" key="1">
    <citation type="journal article" date="2023" name="Microb. Genom.">
        <title>Mesoterricola silvestris gen. nov., sp. nov., Mesoterricola sediminis sp. nov., Geothrix oryzae sp. nov., Geothrix edaphica sp. nov., Geothrix rubra sp. nov., and Geothrix limicola sp. nov., six novel members of Acidobacteriota isolated from soils.</title>
        <authorList>
            <person name="Weisberg A.J."/>
            <person name="Pearce E."/>
            <person name="Kramer C.G."/>
            <person name="Chang J.H."/>
            <person name="Clarke C.R."/>
        </authorList>
    </citation>
    <scope>NUCLEOTIDE SEQUENCE</scope>
    <source>
        <strain evidence="2 3">NB05-1H</strain>
        <strain evidence="1">NRRL_B-16521</strain>
    </source>
</reference>
<dbReference type="EMBL" id="JARAWC010000095">
    <property type="protein sequence ID" value="MDX2967309.1"/>
    <property type="molecule type" value="Genomic_DNA"/>
</dbReference>
<gene>
    <name evidence="1" type="ORF">PV399_47595</name>
    <name evidence="2" type="ORF">PV666_50885</name>
</gene>
<dbReference type="EMBL" id="JARAWP010000070">
    <property type="protein sequence ID" value="MDX3026109.1"/>
    <property type="molecule type" value="Genomic_DNA"/>
</dbReference>
<evidence type="ECO:0000313" key="4">
    <source>
        <dbReference type="Proteomes" id="UP001282288"/>
    </source>
</evidence>
<evidence type="ECO:0000313" key="1">
    <source>
        <dbReference type="EMBL" id="MDX2967309.1"/>
    </source>
</evidence>
<dbReference type="AlphaFoldDB" id="A0AAP6ELN6"/>
<evidence type="ECO:0000313" key="2">
    <source>
        <dbReference type="EMBL" id="MDX3026109.1"/>
    </source>
</evidence>
<organism evidence="1 4">
    <name type="scientific">Streptomyces acidiscabies</name>
    <dbReference type="NCBI Taxonomy" id="42234"/>
    <lineage>
        <taxon>Bacteria</taxon>
        <taxon>Bacillati</taxon>
        <taxon>Actinomycetota</taxon>
        <taxon>Actinomycetes</taxon>
        <taxon>Kitasatosporales</taxon>
        <taxon>Streptomycetaceae</taxon>
        <taxon>Streptomyces</taxon>
    </lineage>
</organism>
<keyword evidence="3" id="KW-1185">Reference proteome</keyword>
<sequence>MYDVNPAANFRPPRWMPIGEESELCSVGVWWDVVRAGEAVGRRAIEILRKNREPLGPVIMDFGGAEPRLYFLVPVGTAADWTEPETVALGPNCHVVVPSAETTTPPGMHWYVPASGPRTLTLPASLRRALIQARAEQRGPAGESTP</sequence>
<comment type="caution">
    <text evidence="1">The sequence shown here is derived from an EMBL/GenBank/DDBJ whole genome shotgun (WGS) entry which is preliminary data.</text>
</comment>
<accession>A0AAP6ELN6</accession>
<protein>
    <submittedName>
        <fullName evidence="1">Uncharacterized protein</fullName>
    </submittedName>
</protein>
<name>A0AAP6ELN6_9ACTN</name>